<dbReference type="Proteomes" id="UP000254545">
    <property type="component" value="Unassembled WGS sequence"/>
</dbReference>
<sequence length="72" mass="8530">MYGTREDLCRMLNEQYPAETPLNLIIWTPADIEALADGMEYSFSEHDVRQYWNAWTLYRKKNGLSRACQPAW</sequence>
<dbReference type="InterPro" id="IPR009811">
    <property type="entry name" value="DUF1380"/>
</dbReference>
<evidence type="ECO:0000313" key="2">
    <source>
        <dbReference type="Proteomes" id="UP000254545"/>
    </source>
</evidence>
<accession>A0A7H4M7I1</accession>
<dbReference type="AlphaFoldDB" id="A0A7H4M7I1"/>
<organism evidence="1 2">
    <name type="scientific">Klebsiella variicola</name>
    <dbReference type="NCBI Taxonomy" id="244366"/>
    <lineage>
        <taxon>Bacteria</taxon>
        <taxon>Pseudomonadati</taxon>
        <taxon>Pseudomonadota</taxon>
        <taxon>Gammaproteobacteria</taxon>
        <taxon>Enterobacterales</taxon>
        <taxon>Enterobacteriaceae</taxon>
        <taxon>Klebsiella/Raoultella group</taxon>
        <taxon>Klebsiella</taxon>
        <taxon>Klebsiella pneumoniae complex</taxon>
    </lineage>
</organism>
<dbReference type="Pfam" id="PF07128">
    <property type="entry name" value="DUF1380"/>
    <property type="match status" value="1"/>
</dbReference>
<evidence type="ECO:0000313" key="1">
    <source>
        <dbReference type="EMBL" id="STS86281.1"/>
    </source>
</evidence>
<proteinExistence type="predicted"/>
<protein>
    <submittedName>
        <fullName evidence="1">Protein of uncharacterized function (DUF1380)</fullName>
    </submittedName>
</protein>
<reference evidence="1 2" key="1">
    <citation type="submission" date="2018-06" db="EMBL/GenBank/DDBJ databases">
        <authorList>
            <consortium name="Pathogen Informatics"/>
            <person name="Doyle S."/>
        </authorList>
    </citation>
    <scope>NUCLEOTIDE SEQUENCE [LARGE SCALE GENOMIC DNA]</scope>
    <source>
        <strain evidence="1 2">NCTC9177</strain>
    </source>
</reference>
<comment type="caution">
    <text evidence="1">The sequence shown here is derived from an EMBL/GenBank/DDBJ whole genome shotgun (WGS) entry which is preliminary data.</text>
</comment>
<name>A0A7H4M7I1_KLEVA</name>
<dbReference type="EMBL" id="UGKR01000001">
    <property type="protein sequence ID" value="STS86281.1"/>
    <property type="molecule type" value="Genomic_DNA"/>
</dbReference>
<gene>
    <name evidence="1" type="ORF">NCTC9177_00033</name>
</gene>